<proteinExistence type="predicted"/>
<keyword evidence="2" id="KW-1185">Reference proteome</keyword>
<comment type="caution">
    <text evidence="1">The sequence shown here is derived from an EMBL/GenBank/DDBJ whole genome shotgun (WGS) entry which is preliminary data.</text>
</comment>
<name>A0ACC6PAK1_9BACL</name>
<evidence type="ECO:0000313" key="1">
    <source>
        <dbReference type="EMBL" id="MEJ8303973.1"/>
    </source>
</evidence>
<organism evidence="1 2">
    <name type="scientific">Saccharibacillus sacchari</name>
    <dbReference type="NCBI Taxonomy" id="456493"/>
    <lineage>
        <taxon>Bacteria</taxon>
        <taxon>Bacillati</taxon>
        <taxon>Bacillota</taxon>
        <taxon>Bacilli</taxon>
        <taxon>Bacillales</taxon>
        <taxon>Paenibacillaceae</taxon>
        <taxon>Saccharibacillus</taxon>
    </lineage>
</organism>
<accession>A0ACC6PAK1</accession>
<protein>
    <submittedName>
        <fullName evidence="1">NUDIX hydrolase</fullName>
    </submittedName>
</protein>
<dbReference type="EMBL" id="JBBKAR010000031">
    <property type="protein sequence ID" value="MEJ8303973.1"/>
    <property type="molecule type" value="Genomic_DNA"/>
</dbReference>
<reference evidence="1" key="1">
    <citation type="submission" date="2024-03" db="EMBL/GenBank/DDBJ databases">
        <title>Whole genome sequecning of epiphytes from Marcgravia umbellata leaves.</title>
        <authorList>
            <person name="Kumar G."/>
            <person name="Savka M.A."/>
        </authorList>
    </citation>
    <scope>NUCLEOTIDE SEQUENCE</scope>
    <source>
        <strain evidence="1">RIT_BL5</strain>
    </source>
</reference>
<gene>
    <name evidence="1" type="ORF">WKI47_08695</name>
</gene>
<dbReference type="Proteomes" id="UP001380953">
    <property type="component" value="Unassembled WGS sequence"/>
</dbReference>
<sequence length="152" mass="16477">MGYITELRKLVGSRPLIMAGACVIVEQGGAILLQKRTDNGFWGLPGGALEPGESMEQVARRELLEETGLTAGKLELLAVFSGEGLHYSYPNGDEVHNVVTAYVCCDAQGEPFADGEEGSELNFFRIDGLPPVEHWNPADRPALNAYLDKKEA</sequence>
<keyword evidence="1" id="KW-0378">Hydrolase</keyword>
<evidence type="ECO:0000313" key="2">
    <source>
        <dbReference type="Proteomes" id="UP001380953"/>
    </source>
</evidence>